<sequence>QKSIYVLLGFVTLTDVLGWFFQTFVLTGISLNFMLMGVAFAATFANLVDEQELDPIVQRFNPVLNISILAAIVDLGAPLDYHLIMGAGVYTAVYIIARAIGKYGGARIGATIMHMPETVQKYLGLTLLPHSGVSLVFTGIACATLAPLPDCVSLVQGTIAAAAVINEIIAVILAKKGFEKSGEIRVTSK</sequence>
<dbReference type="PANTHER" id="PTHR43021">
    <property type="entry name" value="NA(+)/H(+) ANTIPORTER-RELATED"/>
    <property type="match status" value="1"/>
</dbReference>
<keyword evidence="1" id="KW-0472">Membrane</keyword>
<evidence type="ECO:0000313" key="2">
    <source>
        <dbReference type="EMBL" id="MBB5183962.1"/>
    </source>
</evidence>
<keyword evidence="1" id="KW-0812">Transmembrane</keyword>
<comment type="caution">
    <text evidence="2">The sequence shown here is derived from an EMBL/GenBank/DDBJ whole genome shotgun (WGS) entry which is preliminary data.</text>
</comment>
<protein>
    <submittedName>
        <fullName evidence="2">Kef-type K+ transport system membrane component KefB</fullName>
    </submittedName>
</protein>
<proteinExistence type="predicted"/>
<feature type="non-terminal residue" evidence="2">
    <location>
        <position position="1"/>
    </location>
</feature>
<dbReference type="Proteomes" id="UP000539953">
    <property type="component" value="Unassembled WGS sequence"/>
</dbReference>
<evidence type="ECO:0000313" key="3">
    <source>
        <dbReference type="Proteomes" id="UP000539953"/>
    </source>
</evidence>
<keyword evidence="1" id="KW-1133">Transmembrane helix</keyword>
<evidence type="ECO:0000256" key="1">
    <source>
        <dbReference type="SAM" id="Phobius"/>
    </source>
</evidence>
<organism evidence="2 3">
    <name type="scientific">Catenisphaera adipataccumulans</name>
    <dbReference type="NCBI Taxonomy" id="700500"/>
    <lineage>
        <taxon>Bacteria</taxon>
        <taxon>Bacillati</taxon>
        <taxon>Bacillota</taxon>
        <taxon>Erysipelotrichia</taxon>
        <taxon>Erysipelotrichales</taxon>
        <taxon>Erysipelotrichaceae</taxon>
        <taxon>Catenisphaera</taxon>
    </lineage>
</organism>
<dbReference type="PANTHER" id="PTHR43021:SF2">
    <property type="entry name" value="CATION_H+ EXCHANGER DOMAIN-CONTAINING PROTEIN"/>
    <property type="match status" value="1"/>
</dbReference>
<keyword evidence="3" id="KW-1185">Reference proteome</keyword>
<reference evidence="2 3" key="1">
    <citation type="submission" date="2020-08" db="EMBL/GenBank/DDBJ databases">
        <title>Genomic Encyclopedia of Type Strains, Phase IV (KMG-IV): sequencing the most valuable type-strain genomes for metagenomic binning, comparative biology and taxonomic classification.</title>
        <authorList>
            <person name="Goeker M."/>
        </authorList>
    </citation>
    <scope>NUCLEOTIDE SEQUENCE [LARGE SCALE GENOMIC DNA]</scope>
    <source>
        <strain evidence="2 3">DSM 25799</strain>
    </source>
</reference>
<feature type="transmembrane region" description="Helical" evidence="1">
    <location>
        <begin position="154"/>
        <end position="174"/>
    </location>
</feature>
<gene>
    <name evidence="2" type="ORF">HNQ47_002010</name>
</gene>
<dbReference type="EMBL" id="JACHHK010000012">
    <property type="protein sequence ID" value="MBB5183962.1"/>
    <property type="molecule type" value="Genomic_DNA"/>
</dbReference>
<accession>A0A7W8D0X6</accession>
<feature type="transmembrane region" description="Helical" evidence="1">
    <location>
        <begin position="83"/>
        <end position="101"/>
    </location>
</feature>
<feature type="transmembrane region" description="Helical" evidence="1">
    <location>
        <begin position="122"/>
        <end position="148"/>
    </location>
</feature>
<name>A0A7W8D0X6_9FIRM</name>
<dbReference type="AlphaFoldDB" id="A0A7W8D0X6"/>